<sequence length="184" mass="20119">MALTMQHADKETEAPPRPLYGQLRPVTLLGGIMGLFPLLKFWSRSGPPTFRICSPVLLYTAAVWSTYGAGVYTVFRVMFASYTASDNQSPVDKMVKYFFMSLSAAGSIFCLLLVLVVARRWDALYAALDKRTLGFLFVFLCAWLATRGSKHVGPAHGEEGPPLGTTASFCQAPSPSTRSTVQPD</sequence>
<feature type="transmembrane region" description="Helical" evidence="2">
    <location>
        <begin position="130"/>
        <end position="146"/>
    </location>
</feature>
<proteinExistence type="predicted"/>
<accession>A0A3R7QTW5</accession>
<feature type="transmembrane region" description="Helical" evidence="2">
    <location>
        <begin position="26"/>
        <end position="43"/>
    </location>
</feature>
<comment type="caution">
    <text evidence="3">The sequence shown here is derived from an EMBL/GenBank/DDBJ whole genome shotgun (WGS) entry which is preliminary data.</text>
</comment>
<keyword evidence="2" id="KW-0812">Transmembrane</keyword>
<feature type="transmembrane region" description="Helical" evidence="2">
    <location>
        <begin position="95"/>
        <end position="118"/>
    </location>
</feature>
<name>A0A3R7QTW5_PENVA</name>
<keyword evidence="4" id="KW-1185">Reference proteome</keyword>
<evidence type="ECO:0000256" key="2">
    <source>
        <dbReference type="SAM" id="Phobius"/>
    </source>
</evidence>
<protein>
    <submittedName>
        <fullName evidence="3">Uncharacterized protein</fullName>
    </submittedName>
</protein>
<evidence type="ECO:0000256" key="1">
    <source>
        <dbReference type="SAM" id="MobiDB-lite"/>
    </source>
</evidence>
<dbReference type="AlphaFoldDB" id="A0A3R7QTW5"/>
<reference evidence="3 4" key="2">
    <citation type="submission" date="2019-01" db="EMBL/GenBank/DDBJ databases">
        <title>The decoding of complex shrimp genome reveals the adaptation for benthos swimmer, frequently molting mechanism and breeding impact on genome.</title>
        <authorList>
            <person name="Sun Y."/>
            <person name="Gao Y."/>
            <person name="Yu Y."/>
        </authorList>
    </citation>
    <scope>NUCLEOTIDE SEQUENCE [LARGE SCALE GENOMIC DNA]</scope>
    <source>
        <tissue evidence="3">Muscle</tissue>
    </source>
</reference>
<organism evidence="3 4">
    <name type="scientific">Penaeus vannamei</name>
    <name type="common">Whiteleg shrimp</name>
    <name type="synonym">Litopenaeus vannamei</name>
    <dbReference type="NCBI Taxonomy" id="6689"/>
    <lineage>
        <taxon>Eukaryota</taxon>
        <taxon>Metazoa</taxon>
        <taxon>Ecdysozoa</taxon>
        <taxon>Arthropoda</taxon>
        <taxon>Crustacea</taxon>
        <taxon>Multicrustacea</taxon>
        <taxon>Malacostraca</taxon>
        <taxon>Eumalacostraca</taxon>
        <taxon>Eucarida</taxon>
        <taxon>Decapoda</taxon>
        <taxon>Dendrobranchiata</taxon>
        <taxon>Penaeoidea</taxon>
        <taxon>Penaeidae</taxon>
        <taxon>Penaeus</taxon>
    </lineage>
</organism>
<feature type="compositionally biased region" description="Polar residues" evidence="1">
    <location>
        <begin position="165"/>
        <end position="184"/>
    </location>
</feature>
<reference evidence="3 4" key="1">
    <citation type="submission" date="2018-04" db="EMBL/GenBank/DDBJ databases">
        <authorList>
            <person name="Zhang X."/>
            <person name="Yuan J."/>
            <person name="Li F."/>
            <person name="Xiang J."/>
        </authorList>
    </citation>
    <scope>NUCLEOTIDE SEQUENCE [LARGE SCALE GENOMIC DNA]</scope>
    <source>
        <tissue evidence="3">Muscle</tissue>
    </source>
</reference>
<dbReference type="EMBL" id="QCYY01001416">
    <property type="protein sequence ID" value="ROT78210.1"/>
    <property type="molecule type" value="Genomic_DNA"/>
</dbReference>
<feature type="transmembrane region" description="Helical" evidence="2">
    <location>
        <begin position="55"/>
        <end position="75"/>
    </location>
</feature>
<keyword evidence="2" id="KW-1133">Transmembrane helix</keyword>
<evidence type="ECO:0000313" key="4">
    <source>
        <dbReference type="Proteomes" id="UP000283509"/>
    </source>
</evidence>
<gene>
    <name evidence="3" type="ORF">C7M84_003068</name>
</gene>
<evidence type="ECO:0000313" key="3">
    <source>
        <dbReference type="EMBL" id="ROT78210.1"/>
    </source>
</evidence>
<keyword evidence="2" id="KW-0472">Membrane</keyword>
<feature type="region of interest" description="Disordered" evidence="1">
    <location>
        <begin position="163"/>
        <end position="184"/>
    </location>
</feature>
<dbReference type="Proteomes" id="UP000283509">
    <property type="component" value="Unassembled WGS sequence"/>
</dbReference>